<dbReference type="PANTHER" id="PTHR42815:SF2">
    <property type="entry name" value="FAD-BINDING, PUTATIVE (AFU_ORTHOLOGUE AFUA_6G07600)-RELATED"/>
    <property type="match status" value="1"/>
</dbReference>
<reference evidence="2 3" key="1">
    <citation type="journal article" date="2017" name="Curr. Microbiol.">
        <title>Mucilaginibacter ginsenosidivorans sp. nov., Isolated from Soil of Ginseng Field.</title>
        <authorList>
            <person name="Kim M.M."/>
            <person name="Siddiqi M.Z."/>
            <person name="Im W.T."/>
        </authorList>
    </citation>
    <scope>NUCLEOTIDE SEQUENCE [LARGE SCALE GENOMIC DNA]</scope>
    <source>
        <strain evidence="2 3">Gsoil 3017</strain>
    </source>
</reference>
<dbReference type="OrthoDB" id="9796486at2"/>
<proteinExistence type="predicted"/>
<name>A0A5B8UUJ5_9SPHI</name>
<keyword evidence="3" id="KW-1185">Reference proteome</keyword>
<sequence length="206" mass="23319">MGTNYASMAFGDETKKLQERYGSRSSYARLEQSTYFDGLSEQEIGFINERDGFYMSTNGKDGYPYIQYRGGPPGFLKVINDTTLAFLDFRGNKQYISAGNFATNDKVALFIMDYARKARLKILGRATIIELGAAPALEEFLSIGNYPAKPERIIEVKIEAYDWNCSQHIVQRFTIPEIEDAFAAQKDYILELRAEIAKLKAGIKNE</sequence>
<evidence type="ECO:0000259" key="1">
    <source>
        <dbReference type="Pfam" id="PF01243"/>
    </source>
</evidence>
<dbReference type="Proteomes" id="UP000321479">
    <property type="component" value="Chromosome"/>
</dbReference>
<organism evidence="2 3">
    <name type="scientific">Mucilaginibacter ginsenosidivorans</name>
    <dbReference type="NCBI Taxonomy" id="398053"/>
    <lineage>
        <taxon>Bacteria</taxon>
        <taxon>Pseudomonadati</taxon>
        <taxon>Bacteroidota</taxon>
        <taxon>Sphingobacteriia</taxon>
        <taxon>Sphingobacteriales</taxon>
        <taxon>Sphingobacteriaceae</taxon>
        <taxon>Mucilaginibacter</taxon>
    </lineage>
</organism>
<evidence type="ECO:0000313" key="2">
    <source>
        <dbReference type="EMBL" id="QEC62724.1"/>
    </source>
</evidence>
<dbReference type="InterPro" id="IPR011576">
    <property type="entry name" value="Pyridox_Oxase_N"/>
</dbReference>
<dbReference type="AlphaFoldDB" id="A0A5B8UUJ5"/>
<evidence type="ECO:0000313" key="3">
    <source>
        <dbReference type="Proteomes" id="UP000321479"/>
    </source>
</evidence>
<protein>
    <submittedName>
        <fullName evidence="2">Pyridoxamine 5'-phosphate oxidase family protein</fullName>
    </submittedName>
</protein>
<accession>A0A5B8UUJ5</accession>
<feature type="domain" description="Pyridoxamine 5'-phosphate oxidase N-terminal" evidence="1">
    <location>
        <begin position="46"/>
        <end position="159"/>
    </location>
</feature>
<dbReference type="InterPro" id="IPR012349">
    <property type="entry name" value="Split_barrel_FMN-bd"/>
</dbReference>
<dbReference type="SUPFAM" id="SSF50475">
    <property type="entry name" value="FMN-binding split barrel"/>
    <property type="match status" value="1"/>
</dbReference>
<dbReference type="Gene3D" id="2.30.110.10">
    <property type="entry name" value="Electron Transport, Fmn-binding Protein, Chain A"/>
    <property type="match status" value="1"/>
</dbReference>
<gene>
    <name evidence="2" type="ORF">FRZ54_09040</name>
</gene>
<dbReference type="KEGG" id="mgin:FRZ54_09040"/>
<dbReference type="Pfam" id="PF01243">
    <property type="entry name" value="PNPOx_N"/>
    <property type="match status" value="1"/>
</dbReference>
<dbReference type="EMBL" id="CP042436">
    <property type="protein sequence ID" value="QEC62724.1"/>
    <property type="molecule type" value="Genomic_DNA"/>
</dbReference>
<dbReference type="PANTHER" id="PTHR42815">
    <property type="entry name" value="FAD-BINDING, PUTATIVE (AFU_ORTHOLOGUE AFUA_6G07600)-RELATED"/>
    <property type="match status" value="1"/>
</dbReference>
<dbReference type="RefSeq" id="WP_147031301.1">
    <property type="nucleotide sequence ID" value="NZ_CP042436.1"/>
</dbReference>